<dbReference type="FunFam" id="3.40.50.720:FF:000084">
    <property type="entry name" value="Short-chain dehydrogenase reductase"/>
    <property type="match status" value="1"/>
</dbReference>
<reference evidence="2" key="2">
    <citation type="submission" date="2023-01" db="EMBL/GenBank/DDBJ databases">
        <authorList>
            <person name="Sun Q."/>
            <person name="Evtushenko L."/>
        </authorList>
    </citation>
    <scope>NUCLEOTIDE SEQUENCE</scope>
    <source>
        <strain evidence="2">VKM B-1513</strain>
    </source>
</reference>
<dbReference type="PRINTS" id="PR00081">
    <property type="entry name" value="GDHRDH"/>
</dbReference>
<evidence type="ECO:0000313" key="2">
    <source>
        <dbReference type="EMBL" id="GLK51083.1"/>
    </source>
</evidence>
<dbReference type="SUPFAM" id="SSF51735">
    <property type="entry name" value="NAD(P)-binding Rossmann-fold domains"/>
    <property type="match status" value="1"/>
</dbReference>
<dbReference type="RefSeq" id="WP_271185476.1">
    <property type="nucleotide sequence ID" value="NZ_BSFE01000001.1"/>
</dbReference>
<name>A0A9W6IJK4_9PROT</name>
<sequence length="252" mass="25866">MSLPLTGKRALVTGSSHGVGLAAAHLFAAQGAEVVLHGNANMADADKAVQDIGPAALGAVQADLSRPGGGRELYDAALHLASGRLDIIVNNAGIHPASPLDASDAEWEAVWALTLQVNLMAMADICRAAIPEMAASGGGSIINIASRAGYRGEDRNHMAYAASKGAVLALTKTIARQWGANGIYAYALAPGWIDTRMGPQHEADRARAKAEIPIGDLAQPEEIAAMCAFLASGACRSATGSCIDINGASYVR</sequence>
<dbReference type="Pfam" id="PF13561">
    <property type="entry name" value="adh_short_C2"/>
    <property type="match status" value="1"/>
</dbReference>
<dbReference type="Proteomes" id="UP001143486">
    <property type="component" value="Unassembled WGS sequence"/>
</dbReference>
<dbReference type="PANTHER" id="PTHR42879:SF2">
    <property type="entry name" value="3-OXOACYL-[ACYL-CARRIER-PROTEIN] REDUCTASE FABG"/>
    <property type="match status" value="1"/>
</dbReference>
<dbReference type="CDD" id="cd05233">
    <property type="entry name" value="SDR_c"/>
    <property type="match status" value="1"/>
</dbReference>
<keyword evidence="3" id="KW-1185">Reference proteome</keyword>
<dbReference type="PRINTS" id="PR00080">
    <property type="entry name" value="SDRFAMILY"/>
</dbReference>
<reference evidence="2" key="1">
    <citation type="journal article" date="2014" name="Int. J. Syst. Evol. Microbiol.">
        <title>Complete genome sequence of Corynebacterium casei LMG S-19264T (=DSM 44701T), isolated from a smear-ripened cheese.</title>
        <authorList>
            <consortium name="US DOE Joint Genome Institute (JGI-PGF)"/>
            <person name="Walter F."/>
            <person name="Albersmeier A."/>
            <person name="Kalinowski J."/>
            <person name="Ruckert C."/>
        </authorList>
    </citation>
    <scope>NUCLEOTIDE SEQUENCE</scope>
    <source>
        <strain evidence="2">VKM B-1513</strain>
    </source>
</reference>
<dbReference type="InterPro" id="IPR036291">
    <property type="entry name" value="NAD(P)-bd_dom_sf"/>
</dbReference>
<dbReference type="InterPro" id="IPR050259">
    <property type="entry name" value="SDR"/>
</dbReference>
<comment type="similarity">
    <text evidence="1">Belongs to the short-chain dehydrogenases/reductases (SDR) family.</text>
</comment>
<proteinExistence type="inferred from homology"/>
<comment type="caution">
    <text evidence="2">The sequence shown here is derived from an EMBL/GenBank/DDBJ whole genome shotgun (WGS) entry which is preliminary data.</text>
</comment>
<evidence type="ECO:0000256" key="1">
    <source>
        <dbReference type="ARBA" id="ARBA00006484"/>
    </source>
</evidence>
<evidence type="ECO:0000313" key="3">
    <source>
        <dbReference type="Proteomes" id="UP001143486"/>
    </source>
</evidence>
<dbReference type="Gene3D" id="3.40.50.720">
    <property type="entry name" value="NAD(P)-binding Rossmann-like Domain"/>
    <property type="match status" value="1"/>
</dbReference>
<protein>
    <submittedName>
        <fullName evidence="2">Epimerase</fullName>
    </submittedName>
</protein>
<organism evidence="2 3">
    <name type="scientific">Maricaulis virginensis</name>
    <dbReference type="NCBI Taxonomy" id="144022"/>
    <lineage>
        <taxon>Bacteria</taxon>
        <taxon>Pseudomonadati</taxon>
        <taxon>Pseudomonadota</taxon>
        <taxon>Alphaproteobacteria</taxon>
        <taxon>Maricaulales</taxon>
        <taxon>Maricaulaceae</taxon>
        <taxon>Maricaulis</taxon>
    </lineage>
</organism>
<accession>A0A9W6IJK4</accession>
<gene>
    <name evidence="2" type="ORF">GCM10017621_05910</name>
</gene>
<dbReference type="EMBL" id="BSFE01000001">
    <property type="protein sequence ID" value="GLK51083.1"/>
    <property type="molecule type" value="Genomic_DNA"/>
</dbReference>
<dbReference type="InterPro" id="IPR002347">
    <property type="entry name" value="SDR_fam"/>
</dbReference>
<dbReference type="AlphaFoldDB" id="A0A9W6IJK4"/>
<dbReference type="PANTHER" id="PTHR42879">
    <property type="entry name" value="3-OXOACYL-(ACYL-CARRIER-PROTEIN) REDUCTASE"/>
    <property type="match status" value="1"/>
</dbReference>